<reference evidence="2" key="1">
    <citation type="journal article" date="2023" name="Front. Plant Sci.">
        <title>Chromosomal-level genome assembly of Melastoma candidum provides insights into trichome evolution.</title>
        <authorList>
            <person name="Zhong Y."/>
            <person name="Wu W."/>
            <person name="Sun C."/>
            <person name="Zou P."/>
            <person name="Liu Y."/>
            <person name="Dai S."/>
            <person name="Zhou R."/>
        </authorList>
    </citation>
    <scope>NUCLEOTIDE SEQUENCE [LARGE SCALE GENOMIC DNA]</scope>
</reference>
<evidence type="ECO:0000313" key="2">
    <source>
        <dbReference type="Proteomes" id="UP001057402"/>
    </source>
</evidence>
<accession>A0ACB9N6T5</accession>
<organism evidence="1 2">
    <name type="scientific">Melastoma candidum</name>
    <dbReference type="NCBI Taxonomy" id="119954"/>
    <lineage>
        <taxon>Eukaryota</taxon>
        <taxon>Viridiplantae</taxon>
        <taxon>Streptophyta</taxon>
        <taxon>Embryophyta</taxon>
        <taxon>Tracheophyta</taxon>
        <taxon>Spermatophyta</taxon>
        <taxon>Magnoliopsida</taxon>
        <taxon>eudicotyledons</taxon>
        <taxon>Gunneridae</taxon>
        <taxon>Pentapetalae</taxon>
        <taxon>rosids</taxon>
        <taxon>malvids</taxon>
        <taxon>Myrtales</taxon>
        <taxon>Melastomataceae</taxon>
        <taxon>Melastomatoideae</taxon>
        <taxon>Melastomateae</taxon>
        <taxon>Melastoma</taxon>
    </lineage>
</organism>
<protein>
    <submittedName>
        <fullName evidence="1">Uncharacterized protein</fullName>
    </submittedName>
</protein>
<sequence>MGQPQPDPRASGGEWAAAVKLGSAEETGSAAAGSWGSMLRLQAPRLTWVAAGNVGERGRSSALGSGQGTTEEVAGSSLVAESIRGRSWFSWLPGRVLAGADFGDGTVEEEELSSLAWSKRDWLGLAEACPCEVEVRCRQRIERTGTVVKFLRTGSKVDDFDHLLLLSLQGIGDRQWRMIPGEKLHCQRAEMDDGQPKNCRVGVPMRPLLLFYCWLAAGCWRVVAGALACRCSGD</sequence>
<evidence type="ECO:0000313" key="1">
    <source>
        <dbReference type="EMBL" id="KAI4331736.1"/>
    </source>
</evidence>
<proteinExistence type="predicted"/>
<comment type="caution">
    <text evidence="1">The sequence shown here is derived from an EMBL/GenBank/DDBJ whole genome shotgun (WGS) entry which is preliminary data.</text>
</comment>
<dbReference type="Proteomes" id="UP001057402">
    <property type="component" value="Chromosome 8"/>
</dbReference>
<gene>
    <name evidence="1" type="ORF">MLD38_029890</name>
</gene>
<name>A0ACB9N6T5_9MYRT</name>
<dbReference type="EMBL" id="CM042887">
    <property type="protein sequence ID" value="KAI4331736.1"/>
    <property type="molecule type" value="Genomic_DNA"/>
</dbReference>
<keyword evidence="2" id="KW-1185">Reference proteome</keyword>